<name>A0A0M0BU41_9ARCH</name>
<evidence type="ECO:0000256" key="2">
    <source>
        <dbReference type="ARBA" id="ARBA00008088"/>
    </source>
</evidence>
<feature type="binding site" evidence="4">
    <location>
        <position position="127"/>
    </location>
    <ligand>
        <name>substrate</name>
    </ligand>
</feature>
<dbReference type="Gene3D" id="3.40.50.1360">
    <property type="match status" value="1"/>
</dbReference>
<dbReference type="InterPro" id="IPR004788">
    <property type="entry name" value="Ribose5P_isomerase_type_A"/>
</dbReference>
<comment type="subunit">
    <text evidence="4">Homodimer.</text>
</comment>
<dbReference type="InterPro" id="IPR020672">
    <property type="entry name" value="Ribose5P_isomerase_typA_subgr"/>
</dbReference>
<dbReference type="GO" id="GO:0009052">
    <property type="term" value="P:pentose-phosphate shunt, non-oxidative branch"/>
    <property type="evidence" value="ECO:0007669"/>
    <property type="project" value="UniProtKB-UniRule"/>
</dbReference>
<dbReference type="AlphaFoldDB" id="A0A0M0BU41"/>
<dbReference type="PATRIC" id="fig|1685125.3.peg.287"/>
<dbReference type="InterPro" id="IPR037171">
    <property type="entry name" value="NagB/RpiA_transferase-like"/>
</dbReference>
<dbReference type="SUPFAM" id="SSF75445">
    <property type="entry name" value="D-ribose-5-phosphate isomerase (RpiA), lid domain"/>
    <property type="match status" value="1"/>
</dbReference>
<dbReference type="HAMAP" id="MF_00170">
    <property type="entry name" value="Rib_5P_isom_A"/>
    <property type="match status" value="1"/>
</dbReference>
<feature type="binding site" evidence="4">
    <location>
        <begin position="100"/>
        <end position="103"/>
    </location>
    <ligand>
        <name>substrate</name>
    </ligand>
</feature>
<evidence type="ECO:0000256" key="4">
    <source>
        <dbReference type="HAMAP-Rule" id="MF_00170"/>
    </source>
</evidence>
<proteinExistence type="inferred from homology"/>
<dbReference type="Pfam" id="PF06026">
    <property type="entry name" value="Rib_5-P_isom_A"/>
    <property type="match status" value="1"/>
</dbReference>
<dbReference type="UniPathway" id="UPA00115">
    <property type="reaction ID" value="UER00412"/>
</dbReference>
<feature type="active site" description="Proton acceptor" evidence="4">
    <location>
        <position position="109"/>
    </location>
</feature>
<comment type="caution">
    <text evidence="5">The sequence shown here is derived from an EMBL/GenBank/DDBJ whole genome shotgun (WGS) entry which is preliminary data.</text>
</comment>
<dbReference type="GO" id="GO:0006014">
    <property type="term" value="P:D-ribose metabolic process"/>
    <property type="evidence" value="ECO:0007669"/>
    <property type="project" value="TreeGrafter"/>
</dbReference>
<evidence type="ECO:0000256" key="1">
    <source>
        <dbReference type="ARBA" id="ARBA00001713"/>
    </source>
</evidence>
<gene>
    <name evidence="4" type="primary">rpiA</name>
    <name evidence="5" type="ORF">AC478_01295</name>
</gene>
<dbReference type="EMBL" id="LFWV01000011">
    <property type="protein sequence ID" value="KON32132.1"/>
    <property type="molecule type" value="Genomic_DNA"/>
</dbReference>
<comment type="function">
    <text evidence="4">Catalyzes the reversible conversion of ribose-5-phosphate to ribulose 5-phosphate.</text>
</comment>
<dbReference type="NCBIfam" id="TIGR00021">
    <property type="entry name" value="rpiA"/>
    <property type="match status" value="1"/>
</dbReference>
<dbReference type="GO" id="GO:0005737">
    <property type="term" value="C:cytoplasm"/>
    <property type="evidence" value="ECO:0007669"/>
    <property type="project" value="TreeGrafter"/>
</dbReference>
<dbReference type="FunFam" id="3.40.50.1360:FF:000001">
    <property type="entry name" value="Ribose-5-phosphate isomerase A"/>
    <property type="match status" value="1"/>
</dbReference>
<dbReference type="Gene3D" id="3.30.70.260">
    <property type="match status" value="1"/>
</dbReference>
<feature type="binding site" evidence="4">
    <location>
        <begin position="31"/>
        <end position="34"/>
    </location>
    <ligand>
        <name>substrate</name>
    </ligand>
</feature>
<comment type="pathway">
    <text evidence="4">Carbohydrate degradation; pentose phosphate pathway; D-ribose 5-phosphate from D-ribulose 5-phosphate (non-oxidative stage): step 1/1.</text>
</comment>
<evidence type="ECO:0000256" key="3">
    <source>
        <dbReference type="ARBA" id="ARBA00023235"/>
    </source>
</evidence>
<organism evidence="5 6">
    <name type="scientific">miscellaneous Crenarchaeota group-1 archaeon SG8-32-3</name>
    <dbReference type="NCBI Taxonomy" id="1685125"/>
    <lineage>
        <taxon>Archaea</taxon>
        <taxon>Candidatus Bathyarchaeota</taxon>
        <taxon>MCG-1</taxon>
    </lineage>
</organism>
<comment type="similarity">
    <text evidence="2 4">Belongs to the ribose 5-phosphate isomerase family.</text>
</comment>
<comment type="catalytic activity">
    <reaction evidence="1 4">
        <text>aldehydo-D-ribose 5-phosphate = D-ribulose 5-phosphate</text>
        <dbReference type="Rhea" id="RHEA:14657"/>
        <dbReference type="ChEBI" id="CHEBI:58121"/>
        <dbReference type="ChEBI" id="CHEBI:58273"/>
        <dbReference type="EC" id="5.3.1.6"/>
    </reaction>
</comment>
<keyword evidence="3 4" id="KW-0413">Isomerase</keyword>
<dbReference type="CDD" id="cd01398">
    <property type="entry name" value="RPI_A"/>
    <property type="match status" value="1"/>
</dbReference>
<sequence>MNPEDIEELKRKAAYAAVKHVKNGFVVGLGSGSTAACAIEALGGRIKREHLSLLGVPTSYQALLLAIKHGIAVTTLEEHDVIDVTIDGADQIDPKMNLIKGMGAALAQEKIVASVSKQNIIIADESKKVKTLGENGHPVPVEVLPSAIAVIKRRIESVGGTPILREGKGKVGPIVTDNGNVIIDAFFGVINNAAELEVKIKMIPGVVETGLFIGLANTAYIGTPSKVEKI</sequence>
<accession>A0A0M0BU41</accession>
<dbReference type="Proteomes" id="UP000054016">
    <property type="component" value="Unassembled WGS sequence"/>
</dbReference>
<reference evidence="6" key="1">
    <citation type="submission" date="2015-06" db="EMBL/GenBank/DDBJ databases">
        <title>New insights into the roles of widespread benthic archaea in carbon and nitrogen cycling.</title>
        <authorList>
            <person name="Lazar C.S."/>
            <person name="Baker B.J."/>
            <person name="Seitz K.W."/>
            <person name="Hyde A.S."/>
            <person name="Dick G.J."/>
            <person name="Hinrichs K.-U."/>
            <person name="Teske A.P."/>
        </authorList>
    </citation>
    <scope>NUCLEOTIDE SEQUENCE [LARGE SCALE GENOMIC DNA]</scope>
</reference>
<feature type="binding site" evidence="4">
    <location>
        <begin position="87"/>
        <end position="90"/>
    </location>
    <ligand>
        <name>substrate</name>
    </ligand>
</feature>
<evidence type="ECO:0000313" key="5">
    <source>
        <dbReference type="EMBL" id="KON32132.1"/>
    </source>
</evidence>
<dbReference type="FunFam" id="3.30.70.260:FF:000018">
    <property type="entry name" value="Ribose-5-phosphate isomerase A"/>
    <property type="match status" value="1"/>
</dbReference>
<protein>
    <recommendedName>
        <fullName evidence="4">Ribose-5-phosphate isomerase A</fullName>
        <ecNumber evidence="4">5.3.1.6</ecNumber>
    </recommendedName>
    <alternativeName>
        <fullName evidence="4">Phosphoriboisomerase A</fullName>
        <shortName evidence="4">PRI</shortName>
    </alternativeName>
</protein>
<dbReference type="PANTHER" id="PTHR11934:SF0">
    <property type="entry name" value="RIBOSE-5-PHOSPHATE ISOMERASE"/>
    <property type="match status" value="1"/>
</dbReference>
<dbReference type="PANTHER" id="PTHR11934">
    <property type="entry name" value="RIBOSE-5-PHOSPHATE ISOMERASE"/>
    <property type="match status" value="1"/>
</dbReference>
<dbReference type="NCBIfam" id="NF001924">
    <property type="entry name" value="PRK00702.1"/>
    <property type="match status" value="1"/>
</dbReference>
<evidence type="ECO:0000313" key="6">
    <source>
        <dbReference type="Proteomes" id="UP000054016"/>
    </source>
</evidence>
<dbReference type="EC" id="5.3.1.6" evidence="4"/>
<dbReference type="SUPFAM" id="SSF100950">
    <property type="entry name" value="NagB/RpiA/CoA transferase-like"/>
    <property type="match status" value="1"/>
</dbReference>
<dbReference type="GO" id="GO:0004751">
    <property type="term" value="F:ribose-5-phosphate isomerase activity"/>
    <property type="evidence" value="ECO:0007669"/>
    <property type="project" value="UniProtKB-UniRule"/>
</dbReference>